<dbReference type="Proteomes" id="UP000252519">
    <property type="component" value="Unassembled WGS sequence"/>
</dbReference>
<dbReference type="AlphaFoldDB" id="A0A368H995"/>
<name>A0A368H995_ANCCA</name>
<accession>A0A368H995</accession>
<evidence type="ECO:0000313" key="2">
    <source>
        <dbReference type="EMBL" id="RCN52288.1"/>
    </source>
</evidence>
<keyword evidence="3" id="KW-1185">Reference proteome</keyword>
<evidence type="ECO:0000256" key="1">
    <source>
        <dbReference type="SAM" id="MobiDB-lite"/>
    </source>
</evidence>
<feature type="region of interest" description="Disordered" evidence="1">
    <location>
        <begin position="133"/>
        <end position="170"/>
    </location>
</feature>
<protein>
    <submittedName>
        <fullName evidence="2">Uncharacterized protein</fullName>
    </submittedName>
</protein>
<sequence>MHTHHLLLPPIHVPKSREKCNGSILDRNELVFVMAVIMEWAYQSRSLSDDLKKKHMDWCHSYAIMAKFMRNNPNIKYIHPDYLTKLDAKTRQSVYNEGFTSSPRFSTRESGAVTDPFHRKDVKKHSMYLEVVKPAKTQDDEQQEEQKFWLGEGDEKAPLLENRQPAEVSV</sequence>
<organism evidence="2 3">
    <name type="scientific">Ancylostoma caninum</name>
    <name type="common">Dog hookworm</name>
    <dbReference type="NCBI Taxonomy" id="29170"/>
    <lineage>
        <taxon>Eukaryota</taxon>
        <taxon>Metazoa</taxon>
        <taxon>Ecdysozoa</taxon>
        <taxon>Nematoda</taxon>
        <taxon>Chromadorea</taxon>
        <taxon>Rhabditida</taxon>
        <taxon>Rhabditina</taxon>
        <taxon>Rhabditomorpha</taxon>
        <taxon>Strongyloidea</taxon>
        <taxon>Ancylostomatidae</taxon>
        <taxon>Ancylostomatinae</taxon>
        <taxon>Ancylostoma</taxon>
    </lineage>
</organism>
<feature type="compositionally biased region" description="Basic and acidic residues" evidence="1">
    <location>
        <begin position="136"/>
        <end position="158"/>
    </location>
</feature>
<evidence type="ECO:0000313" key="3">
    <source>
        <dbReference type="Proteomes" id="UP000252519"/>
    </source>
</evidence>
<dbReference type="EMBL" id="JOJR01000008">
    <property type="protein sequence ID" value="RCN52288.1"/>
    <property type="molecule type" value="Genomic_DNA"/>
</dbReference>
<gene>
    <name evidence="2" type="ORF">ANCCAN_01721</name>
</gene>
<comment type="caution">
    <text evidence="2">The sequence shown here is derived from an EMBL/GenBank/DDBJ whole genome shotgun (WGS) entry which is preliminary data.</text>
</comment>
<dbReference type="OrthoDB" id="5875632at2759"/>
<reference evidence="2 3" key="1">
    <citation type="submission" date="2014-10" db="EMBL/GenBank/DDBJ databases">
        <title>Draft genome of the hookworm Ancylostoma caninum.</title>
        <authorList>
            <person name="Mitreva M."/>
        </authorList>
    </citation>
    <scope>NUCLEOTIDE SEQUENCE [LARGE SCALE GENOMIC DNA]</scope>
    <source>
        <strain evidence="2 3">Baltimore</strain>
    </source>
</reference>
<proteinExistence type="predicted"/>